<dbReference type="Proteomes" id="UP000011087">
    <property type="component" value="Unassembled WGS sequence"/>
</dbReference>
<reference evidence="4" key="2">
    <citation type="submission" date="2012-11" db="EMBL/GenBank/DDBJ databases">
        <authorList>
            <person name="Kuo A."/>
            <person name="Curtis B.A."/>
            <person name="Tanifuji G."/>
            <person name="Burki F."/>
            <person name="Gruber A."/>
            <person name="Irimia M."/>
            <person name="Maruyama S."/>
            <person name="Arias M.C."/>
            <person name="Ball S.G."/>
            <person name="Gile G.H."/>
            <person name="Hirakawa Y."/>
            <person name="Hopkins J.F."/>
            <person name="Rensing S.A."/>
            <person name="Schmutz J."/>
            <person name="Symeonidi A."/>
            <person name="Elias M."/>
            <person name="Eveleigh R.J."/>
            <person name="Herman E.K."/>
            <person name="Klute M.J."/>
            <person name="Nakayama T."/>
            <person name="Obornik M."/>
            <person name="Reyes-Prieto A."/>
            <person name="Armbrust E.V."/>
            <person name="Aves S.J."/>
            <person name="Beiko R.G."/>
            <person name="Coutinho P."/>
            <person name="Dacks J.B."/>
            <person name="Durnford D.G."/>
            <person name="Fast N.M."/>
            <person name="Green B.R."/>
            <person name="Grisdale C."/>
            <person name="Hempe F."/>
            <person name="Henrissat B."/>
            <person name="Hoppner M.P."/>
            <person name="Ishida K.-I."/>
            <person name="Kim E."/>
            <person name="Koreny L."/>
            <person name="Kroth P.G."/>
            <person name="Liu Y."/>
            <person name="Malik S.-B."/>
            <person name="Maier U.G."/>
            <person name="McRose D."/>
            <person name="Mock T."/>
            <person name="Neilson J.A."/>
            <person name="Onodera N.T."/>
            <person name="Poole A.M."/>
            <person name="Pritham E.J."/>
            <person name="Richards T.A."/>
            <person name="Rocap G."/>
            <person name="Roy S.W."/>
            <person name="Sarai C."/>
            <person name="Schaack S."/>
            <person name="Shirato S."/>
            <person name="Slamovits C.H."/>
            <person name="Spencer D.F."/>
            <person name="Suzuki S."/>
            <person name="Worden A.Z."/>
            <person name="Zauner S."/>
            <person name="Barry K."/>
            <person name="Bell C."/>
            <person name="Bharti A.K."/>
            <person name="Crow J.A."/>
            <person name="Grimwood J."/>
            <person name="Kramer R."/>
            <person name="Lindquist E."/>
            <person name="Lucas S."/>
            <person name="Salamov A."/>
            <person name="McFadden G.I."/>
            <person name="Lane C.E."/>
            <person name="Keeling P.J."/>
            <person name="Gray M.W."/>
            <person name="Grigoriev I.V."/>
            <person name="Archibald J.M."/>
        </authorList>
    </citation>
    <scope>NUCLEOTIDE SEQUENCE</scope>
    <source>
        <strain evidence="4">CCMP2712</strain>
    </source>
</reference>
<dbReference type="AlphaFoldDB" id="L1I7S7"/>
<evidence type="ECO:0008006" key="5">
    <source>
        <dbReference type="Google" id="ProtNLM"/>
    </source>
</evidence>
<keyword evidence="4" id="KW-1185">Reference proteome</keyword>
<name>L1I7S7_GUITC</name>
<feature type="region of interest" description="Disordered" evidence="1">
    <location>
        <begin position="1214"/>
        <end position="1235"/>
    </location>
</feature>
<dbReference type="PANTHER" id="PTHR10166">
    <property type="entry name" value="VOLTAGE-DEPENDENT CALCIUM CHANNEL SUBUNIT ALPHA-2/DELTA-RELATED"/>
    <property type="match status" value="1"/>
</dbReference>
<dbReference type="HOGENOM" id="CLU_267316_0_0_1"/>
<dbReference type="PaxDb" id="55529-EKX32152"/>
<dbReference type="InterPro" id="IPR051173">
    <property type="entry name" value="Ca_channel_alpha-2/delta"/>
</dbReference>
<evidence type="ECO:0000256" key="1">
    <source>
        <dbReference type="SAM" id="MobiDB-lite"/>
    </source>
</evidence>
<proteinExistence type="predicted"/>
<gene>
    <name evidence="2" type="ORF">GUITHDRAFT_121684</name>
</gene>
<protein>
    <recommendedName>
        <fullName evidence="5">VWFA domain-containing protein</fullName>
    </recommendedName>
</protein>
<evidence type="ECO:0000313" key="2">
    <source>
        <dbReference type="EMBL" id="EKX32152.1"/>
    </source>
</evidence>
<dbReference type="RefSeq" id="XP_005819132.1">
    <property type="nucleotide sequence ID" value="XM_005819075.1"/>
</dbReference>
<organism evidence="2">
    <name type="scientific">Guillardia theta (strain CCMP2712)</name>
    <name type="common">Cryptophyte</name>
    <dbReference type="NCBI Taxonomy" id="905079"/>
    <lineage>
        <taxon>Eukaryota</taxon>
        <taxon>Cryptophyceae</taxon>
        <taxon>Pyrenomonadales</taxon>
        <taxon>Geminigeraceae</taxon>
        <taxon>Guillardia</taxon>
    </lineage>
</organism>
<dbReference type="GO" id="GO:0005245">
    <property type="term" value="F:voltage-gated calcium channel activity"/>
    <property type="evidence" value="ECO:0007669"/>
    <property type="project" value="TreeGrafter"/>
</dbReference>
<dbReference type="EnsemblProtists" id="EKX32152">
    <property type="protein sequence ID" value="EKX32152"/>
    <property type="gene ID" value="GUITHDRAFT_121684"/>
</dbReference>
<reference evidence="3" key="3">
    <citation type="submission" date="2015-06" db="UniProtKB">
        <authorList>
            <consortium name="EnsemblProtists"/>
        </authorList>
    </citation>
    <scope>IDENTIFICATION</scope>
</reference>
<evidence type="ECO:0000313" key="3">
    <source>
        <dbReference type="EnsemblProtists" id="EKX32152"/>
    </source>
</evidence>
<dbReference type="KEGG" id="gtt:GUITHDRAFT_121684"/>
<reference evidence="2 4" key="1">
    <citation type="journal article" date="2012" name="Nature">
        <title>Algal genomes reveal evolutionary mosaicism and the fate of nucleomorphs.</title>
        <authorList>
            <consortium name="DOE Joint Genome Institute"/>
            <person name="Curtis B.A."/>
            <person name="Tanifuji G."/>
            <person name="Burki F."/>
            <person name="Gruber A."/>
            <person name="Irimia M."/>
            <person name="Maruyama S."/>
            <person name="Arias M.C."/>
            <person name="Ball S.G."/>
            <person name="Gile G.H."/>
            <person name="Hirakawa Y."/>
            <person name="Hopkins J.F."/>
            <person name="Kuo A."/>
            <person name="Rensing S.A."/>
            <person name="Schmutz J."/>
            <person name="Symeonidi A."/>
            <person name="Elias M."/>
            <person name="Eveleigh R.J."/>
            <person name="Herman E.K."/>
            <person name="Klute M.J."/>
            <person name="Nakayama T."/>
            <person name="Obornik M."/>
            <person name="Reyes-Prieto A."/>
            <person name="Armbrust E.V."/>
            <person name="Aves S.J."/>
            <person name="Beiko R.G."/>
            <person name="Coutinho P."/>
            <person name="Dacks J.B."/>
            <person name="Durnford D.G."/>
            <person name="Fast N.M."/>
            <person name="Green B.R."/>
            <person name="Grisdale C.J."/>
            <person name="Hempel F."/>
            <person name="Henrissat B."/>
            <person name="Hoppner M.P."/>
            <person name="Ishida K."/>
            <person name="Kim E."/>
            <person name="Koreny L."/>
            <person name="Kroth P.G."/>
            <person name="Liu Y."/>
            <person name="Malik S.B."/>
            <person name="Maier U.G."/>
            <person name="McRose D."/>
            <person name="Mock T."/>
            <person name="Neilson J.A."/>
            <person name="Onodera N.T."/>
            <person name="Poole A.M."/>
            <person name="Pritham E.J."/>
            <person name="Richards T.A."/>
            <person name="Rocap G."/>
            <person name="Roy S.W."/>
            <person name="Sarai C."/>
            <person name="Schaack S."/>
            <person name="Shirato S."/>
            <person name="Slamovits C.H."/>
            <person name="Spencer D.F."/>
            <person name="Suzuki S."/>
            <person name="Worden A.Z."/>
            <person name="Zauner S."/>
            <person name="Barry K."/>
            <person name="Bell C."/>
            <person name="Bharti A.K."/>
            <person name="Crow J.A."/>
            <person name="Grimwood J."/>
            <person name="Kramer R."/>
            <person name="Lindquist E."/>
            <person name="Lucas S."/>
            <person name="Salamov A."/>
            <person name="McFadden G.I."/>
            <person name="Lane C.E."/>
            <person name="Keeling P.J."/>
            <person name="Gray M.W."/>
            <person name="Grigoriev I.V."/>
            <person name="Archibald J.M."/>
        </authorList>
    </citation>
    <scope>NUCLEOTIDE SEQUENCE</scope>
    <source>
        <strain evidence="2 4">CCMP2712</strain>
    </source>
</reference>
<evidence type="ECO:0000313" key="4">
    <source>
        <dbReference type="Proteomes" id="UP000011087"/>
    </source>
</evidence>
<sequence>MGSCSNPPSKKDGTTLKEMMDSAVAKHALAPAEETLAQQLQQVETSMSNVLKNATAMIESLRSQIELGLESSVCDNEQAVATSNQSFKERLRGVMTDRSSCSQDHATITFMSSDGSTKNASSIPVAIQNSFYSEFVNPSVPYLQGIRFTEMDGSSMELAGERKVGDGRRSPSFLNASQARKKLLVVMDNSMRLRGEEGCARMKQVVNGLVDTLLPNDVVMLYTSSSSMTVTRGFTSASYHNKLILQSMISDIECDGALDSYLWQKELQNASSYFNSSECSSLVCSVVAVSDFRLQVSSSLRSSMADLNYSSSHVHFFMFAISPQMYNLKAFSCLLKGVEFHFSQWNHSSTRDQSSYLLDVLTDYFIIMAAPLAASPELSISLPYASACGRTELIAISTPCFQNRNSSSPQLLGVVTVELVYNDPTNTSFQGLRTHMLNVRMNKTVLNAHQSFQVFQRSVSPGVLLVSEEALASYHGRNQSVASVAGDIRYSLNEWTGGQLLSSGKLLDILSLPWGSDHQILTKRELVNLPTWLFEPQPNQQINLTYTWRHMKPYTLLVLVTSWQIYTPGKRPESLRLTSRVNTLLSLSCNDSVRCLSWSPAQPMVSSIFIPPSRFVSPMEVRTDGEASLRQAACASSHNTSECDKSQAEARGWEALLKVLNSVVYHSSRQVARDLLLEYRADGWPWQMTGGGVTSEAYLQARFSALVESAWNLTRVNARCIDSVFFSTNAGVYRKLSVTNQSSSSITAIDPTRQPWFTRGLLDSDALHLTPSTLSSSLLLSQSLPYEGTGGAPGVVGVVGLQLCWDALRRMMFEAESFEMRGRVEMNVCNRNVFPGNRCYLIDKHALILLDASSSSPVKQFLGEKEPAVVQVLVEEQVLDRVLDTLVVSSEAADSSTLAYKVAEHKLPFSSDRLGGSDIRRVSVVGLKSTNGLLLLLEGAEAGKVSQQLLDPVQALLEVRRPSVAASVSRGLEDLQQATPRDVDVSASERLFLLVLSLQDCPPGMNSTNFTALSAVLAFVLATLLLPACCARSHRKQVIRRHLLHLPKQDTRASFGQMKSELLLSIKRHEIGSVDDYYQLMEMFARLLRVIVDDKWQNLAKLRGELTDVLLIVFRLRLLVTNLKSRIEAHESSYDALRRGQPSRLETDIQTLVSAIEDCLESIDVEKINLEVDVREDAEGLGGSLQMQEEEKHFYSEFYQHLFDFPHDHTGSQSTASVMWDDSKNFPTPRKSQRR</sequence>
<dbReference type="GO" id="GO:0005891">
    <property type="term" value="C:voltage-gated calcium channel complex"/>
    <property type="evidence" value="ECO:0007669"/>
    <property type="project" value="TreeGrafter"/>
</dbReference>
<dbReference type="GeneID" id="17288876"/>
<dbReference type="EMBL" id="JH993208">
    <property type="protein sequence ID" value="EKX32152.1"/>
    <property type="molecule type" value="Genomic_DNA"/>
</dbReference>
<accession>L1I7S7</accession>
<dbReference type="PANTHER" id="PTHR10166:SF37">
    <property type="entry name" value="STOLID, ISOFORM H"/>
    <property type="match status" value="1"/>
</dbReference>